<accession>A0ABX8R4B0</accession>
<evidence type="ECO:0000313" key="3">
    <source>
        <dbReference type="EMBL" id="QXJ23843.1"/>
    </source>
</evidence>
<evidence type="ECO:0000256" key="1">
    <source>
        <dbReference type="ARBA" id="ARBA00007592"/>
    </source>
</evidence>
<dbReference type="EMBL" id="CP059572">
    <property type="protein sequence ID" value="QXJ23843.1"/>
    <property type="molecule type" value="Genomic_DNA"/>
</dbReference>
<dbReference type="Gene3D" id="3.20.20.70">
    <property type="entry name" value="Aldolase class I"/>
    <property type="match status" value="1"/>
</dbReference>
<sequence length="338" mass="37521">MPRYTKAEAREWAREHMRGTANTTIASYSSDLRTLNEQGIRHDIRRAAQLGFKGTLICSETALSLEEYEQFTGWAADEADGLLHIIFQAAFNTLEENIEAARRASAAGADYALLSYPANFYPTDEGEIYEYTKAFCDAVDLGVMLFPVPLWNFGRLHPADIAPDMLEALVKDVPNVIAIKAEGAMPLTAGLLDVHRRLSDTVVISCPLEKEVIPLMSYVPFQYSGTSNFEYYGTSMPRMFEAARDGDMDTAMDIYWSIMPARNANAAVGTYVPQTGLINRMLWKYQGWLNGMNGGPLRQPTMKASDRQMEQLRQGVRASGIADAAEPNSAFFVGRNPA</sequence>
<reference evidence="3" key="1">
    <citation type="submission" date="2020-07" db="EMBL/GenBank/DDBJ databases">
        <authorList>
            <person name="Tarantini F.S."/>
            <person name="Hong K.W."/>
            <person name="Chan K.G."/>
        </authorList>
    </citation>
    <scope>NUCLEOTIDE SEQUENCE</scope>
    <source>
        <strain evidence="3">32-07</strain>
    </source>
</reference>
<gene>
    <name evidence="3" type="ORF">AGRA3207_005056</name>
</gene>
<dbReference type="InterPro" id="IPR013785">
    <property type="entry name" value="Aldolase_TIM"/>
</dbReference>
<dbReference type="SMART" id="SM01130">
    <property type="entry name" value="DHDPS"/>
    <property type="match status" value="1"/>
</dbReference>
<evidence type="ECO:0000313" key="4">
    <source>
        <dbReference type="Proteomes" id="UP001049518"/>
    </source>
</evidence>
<proteinExistence type="inferred from homology"/>
<organism evidence="3 4">
    <name type="scientific">Actinomadura graeca</name>
    <dbReference type="NCBI Taxonomy" id="2750812"/>
    <lineage>
        <taxon>Bacteria</taxon>
        <taxon>Bacillati</taxon>
        <taxon>Actinomycetota</taxon>
        <taxon>Actinomycetes</taxon>
        <taxon>Streptosporangiales</taxon>
        <taxon>Thermomonosporaceae</taxon>
        <taxon>Actinomadura</taxon>
    </lineage>
</organism>
<dbReference type="Pfam" id="PF00701">
    <property type="entry name" value="DHDPS"/>
    <property type="match status" value="1"/>
</dbReference>
<dbReference type="InterPro" id="IPR002220">
    <property type="entry name" value="DapA-like"/>
</dbReference>
<keyword evidence="2" id="KW-0456">Lyase</keyword>
<protein>
    <submittedName>
        <fullName evidence="3">Dihydrodipicolinate synthase family protein</fullName>
    </submittedName>
</protein>
<dbReference type="PANTHER" id="PTHR12128:SF66">
    <property type="entry name" value="4-HYDROXY-2-OXOGLUTARATE ALDOLASE, MITOCHONDRIAL"/>
    <property type="match status" value="1"/>
</dbReference>
<name>A0ABX8R4B0_9ACTN</name>
<dbReference type="PANTHER" id="PTHR12128">
    <property type="entry name" value="DIHYDRODIPICOLINATE SYNTHASE"/>
    <property type="match status" value="1"/>
</dbReference>
<comment type="similarity">
    <text evidence="1">Belongs to the DapA family.</text>
</comment>
<dbReference type="SUPFAM" id="SSF51569">
    <property type="entry name" value="Aldolase"/>
    <property type="match status" value="1"/>
</dbReference>
<dbReference type="CDD" id="cd00408">
    <property type="entry name" value="DHDPS-like"/>
    <property type="match status" value="1"/>
</dbReference>
<keyword evidence="4" id="KW-1185">Reference proteome</keyword>
<evidence type="ECO:0000256" key="2">
    <source>
        <dbReference type="ARBA" id="ARBA00023239"/>
    </source>
</evidence>
<dbReference type="Proteomes" id="UP001049518">
    <property type="component" value="Chromosome"/>
</dbReference>